<dbReference type="PANTHER" id="PTHR46623">
    <property type="entry name" value="CARBOXYMETHYLENEBUTENOLIDASE-RELATED"/>
    <property type="match status" value="1"/>
</dbReference>
<dbReference type="Proteomes" id="UP001172055">
    <property type="component" value="Unassembled WGS sequence"/>
</dbReference>
<gene>
    <name evidence="2" type="ORF">QWY14_03660</name>
</gene>
<dbReference type="GO" id="GO:0016787">
    <property type="term" value="F:hydrolase activity"/>
    <property type="evidence" value="ECO:0007669"/>
    <property type="project" value="UniProtKB-KW"/>
</dbReference>
<dbReference type="InterPro" id="IPR051049">
    <property type="entry name" value="Dienelactone_hydrolase-like"/>
</dbReference>
<organism evidence="2 3">
    <name type="scientific">Planococcus shixiaomingii</name>
    <dbReference type="NCBI Taxonomy" id="3058393"/>
    <lineage>
        <taxon>Bacteria</taxon>
        <taxon>Bacillati</taxon>
        <taxon>Bacillota</taxon>
        <taxon>Bacilli</taxon>
        <taxon>Bacillales</taxon>
        <taxon>Caryophanaceae</taxon>
        <taxon>Planococcus</taxon>
    </lineage>
</organism>
<dbReference type="EMBL" id="JAUJWV010000001">
    <property type="protein sequence ID" value="MDN7240868.1"/>
    <property type="molecule type" value="Genomic_DNA"/>
</dbReference>
<protein>
    <submittedName>
        <fullName evidence="2">Dienelactone hydrolase family protein</fullName>
        <ecNumber evidence="2">3.1.-.-</ecNumber>
    </submittedName>
</protein>
<sequence>MGLHTEWMEYGSGFRGYLAHIDKISEQAAPAVIVIQEVWGVDEHIQDVTRRFAQAGYIAFAPELFSRQGEIQEQLKADRIEEVKRFLDELPPSGWGNVEERNAALAKHPEEKQQRITATLQTLFGGLNPAEYVDQLVATTSFLRGSYSKEQGVGSVGFCLGGALSASLAAQDPELKGAIIFYGNAPKPDAMEAINCPVLGFYGQKDKRITGQVADLAKNMDSLGKSFDYTIYEGAEHAFFNDTRRSYHNGASRDAFAKSLHFFNEVLPITSAE</sequence>
<dbReference type="RefSeq" id="WP_301722774.1">
    <property type="nucleotide sequence ID" value="NZ_JAUJWV010000001.1"/>
</dbReference>
<dbReference type="SUPFAM" id="SSF53474">
    <property type="entry name" value="alpha/beta-Hydrolases"/>
    <property type="match status" value="1"/>
</dbReference>
<name>A0ABT8MYZ7_9BACL</name>
<feature type="domain" description="Dienelactone hydrolase" evidence="1">
    <location>
        <begin position="15"/>
        <end position="266"/>
    </location>
</feature>
<evidence type="ECO:0000313" key="3">
    <source>
        <dbReference type="Proteomes" id="UP001172055"/>
    </source>
</evidence>
<dbReference type="InterPro" id="IPR029058">
    <property type="entry name" value="AB_hydrolase_fold"/>
</dbReference>
<dbReference type="InterPro" id="IPR002925">
    <property type="entry name" value="Dienelactn_hydro"/>
</dbReference>
<evidence type="ECO:0000313" key="2">
    <source>
        <dbReference type="EMBL" id="MDN7240868.1"/>
    </source>
</evidence>
<dbReference type="EC" id="3.1.-.-" evidence="2"/>
<dbReference type="Gene3D" id="3.40.50.1820">
    <property type="entry name" value="alpha/beta hydrolase"/>
    <property type="match status" value="1"/>
</dbReference>
<proteinExistence type="predicted"/>
<evidence type="ECO:0000259" key="1">
    <source>
        <dbReference type="Pfam" id="PF01738"/>
    </source>
</evidence>
<dbReference type="PANTHER" id="PTHR46623:SF6">
    <property type="entry name" value="ALPHA_BETA-HYDROLASES SUPERFAMILY PROTEIN"/>
    <property type="match status" value="1"/>
</dbReference>
<keyword evidence="2" id="KW-0378">Hydrolase</keyword>
<dbReference type="Pfam" id="PF01738">
    <property type="entry name" value="DLH"/>
    <property type="match status" value="1"/>
</dbReference>
<accession>A0ABT8MYZ7</accession>
<keyword evidence="3" id="KW-1185">Reference proteome</keyword>
<comment type="caution">
    <text evidence="2">The sequence shown here is derived from an EMBL/GenBank/DDBJ whole genome shotgun (WGS) entry which is preliminary data.</text>
</comment>
<reference evidence="2 3" key="1">
    <citation type="submission" date="2023-06" db="EMBL/GenBank/DDBJ databases">
        <title>Novel species in genus Planococcus.</title>
        <authorList>
            <person name="Ning S."/>
        </authorList>
    </citation>
    <scope>NUCLEOTIDE SEQUENCE [LARGE SCALE GENOMIC DNA]</scope>
    <source>
        <strain evidence="2 3">N028</strain>
    </source>
</reference>